<accession>A0A974CV71</accession>
<name>A0A974CV71_XENLA</name>
<dbReference type="AlphaFoldDB" id="A0A974CV71"/>
<protein>
    <submittedName>
        <fullName evidence="1">Uncharacterized protein</fullName>
    </submittedName>
</protein>
<dbReference type="Proteomes" id="UP000694892">
    <property type="component" value="Chromosome 5L"/>
</dbReference>
<gene>
    <name evidence="1" type="ORF">XELAEV_18026208mg</name>
</gene>
<organism evidence="1 2">
    <name type="scientific">Xenopus laevis</name>
    <name type="common">African clawed frog</name>
    <dbReference type="NCBI Taxonomy" id="8355"/>
    <lineage>
        <taxon>Eukaryota</taxon>
        <taxon>Metazoa</taxon>
        <taxon>Chordata</taxon>
        <taxon>Craniata</taxon>
        <taxon>Vertebrata</taxon>
        <taxon>Euteleostomi</taxon>
        <taxon>Amphibia</taxon>
        <taxon>Batrachia</taxon>
        <taxon>Anura</taxon>
        <taxon>Pipoidea</taxon>
        <taxon>Pipidae</taxon>
        <taxon>Xenopodinae</taxon>
        <taxon>Xenopus</taxon>
        <taxon>Xenopus</taxon>
    </lineage>
</organism>
<proteinExistence type="predicted"/>
<evidence type="ECO:0000313" key="2">
    <source>
        <dbReference type="Proteomes" id="UP000694892"/>
    </source>
</evidence>
<dbReference type="EMBL" id="CM004474">
    <property type="protein sequence ID" value="OCT79395.1"/>
    <property type="molecule type" value="Genomic_DNA"/>
</dbReference>
<reference evidence="2" key="1">
    <citation type="journal article" date="2016" name="Nature">
        <title>Genome evolution in the allotetraploid frog Xenopus laevis.</title>
        <authorList>
            <person name="Session A.M."/>
            <person name="Uno Y."/>
            <person name="Kwon T."/>
            <person name="Chapman J.A."/>
            <person name="Toyoda A."/>
            <person name="Takahashi S."/>
            <person name="Fukui A."/>
            <person name="Hikosaka A."/>
            <person name="Suzuki A."/>
            <person name="Kondo M."/>
            <person name="van Heeringen S.J."/>
            <person name="Quigley I."/>
            <person name="Heinz S."/>
            <person name="Ogino H."/>
            <person name="Ochi H."/>
            <person name="Hellsten U."/>
            <person name="Lyons J.B."/>
            <person name="Simakov O."/>
            <person name="Putnam N."/>
            <person name="Stites J."/>
            <person name="Kuroki Y."/>
            <person name="Tanaka T."/>
            <person name="Michiue T."/>
            <person name="Watanabe M."/>
            <person name="Bogdanovic O."/>
            <person name="Lister R."/>
            <person name="Georgiou G."/>
            <person name="Paranjpe S.S."/>
            <person name="van Kruijsbergen I."/>
            <person name="Shu S."/>
            <person name="Carlson J."/>
            <person name="Kinoshita T."/>
            <person name="Ohta Y."/>
            <person name="Mawaribuchi S."/>
            <person name="Jenkins J."/>
            <person name="Grimwood J."/>
            <person name="Schmutz J."/>
            <person name="Mitros T."/>
            <person name="Mozaffari S.V."/>
            <person name="Suzuki Y."/>
            <person name="Haramoto Y."/>
            <person name="Yamamoto T.S."/>
            <person name="Takagi C."/>
            <person name="Heald R."/>
            <person name="Miller K."/>
            <person name="Haudenschild C."/>
            <person name="Kitzman J."/>
            <person name="Nakayama T."/>
            <person name="Izutsu Y."/>
            <person name="Robert J."/>
            <person name="Fortriede J."/>
            <person name="Burns K."/>
            <person name="Lotay V."/>
            <person name="Karimi K."/>
            <person name="Yasuoka Y."/>
            <person name="Dichmann D.S."/>
            <person name="Flajnik M.F."/>
            <person name="Houston D.W."/>
            <person name="Shendure J."/>
            <person name="DuPasquier L."/>
            <person name="Vize P.D."/>
            <person name="Zorn A.M."/>
            <person name="Ito M."/>
            <person name="Marcotte E.M."/>
            <person name="Wallingford J.B."/>
            <person name="Ito Y."/>
            <person name="Asashima M."/>
            <person name="Ueno N."/>
            <person name="Matsuda Y."/>
            <person name="Veenstra G.J."/>
            <person name="Fujiyama A."/>
            <person name="Harland R.M."/>
            <person name="Taira M."/>
            <person name="Rokhsar D.S."/>
        </authorList>
    </citation>
    <scope>NUCLEOTIDE SEQUENCE [LARGE SCALE GENOMIC DNA]</scope>
    <source>
        <strain evidence="2">J</strain>
    </source>
</reference>
<sequence>MWSFKDRFAYMSCWGLDVDLQGQSCPTRLLGLRCGPSKTELSNWIVGGWIWSFKDRTVQLDCWGLYVVLQGQSFSSGLLSAGCGPSRTELPKWIVGGGCGPSRIELPKWIVGGWMWSFKDRSSQLVYCWLNVVLQGQSCLTGLLWA</sequence>
<evidence type="ECO:0000313" key="1">
    <source>
        <dbReference type="EMBL" id="OCT79395.1"/>
    </source>
</evidence>